<name>A0AAE4EZL1_9EURY</name>
<protein>
    <submittedName>
        <fullName evidence="3">Winged helix-turn-helix domain-containing protein</fullName>
    </submittedName>
</protein>
<comment type="caution">
    <text evidence="3">The sequence shown here is derived from an EMBL/GenBank/DDBJ whole genome shotgun (WGS) entry which is preliminary data.</text>
</comment>
<dbReference type="InterPro" id="IPR019885">
    <property type="entry name" value="Tscrpt_reg_HTH_AsnC-type_CS"/>
</dbReference>
<proteinExistence type="predicted"/>
<feature type="domain" description="HTH arsR-type" evidence="2">
    <location>
        <begin position="30"/>
        <end position="114"/>
    </location>
</feature>
<dbReference type="Pfam" id="PF12840">
    <property type="entry name" value="HTH_20"/>
    <property type="match status" value="1"/>
</dbReference>
<dbReference type="InterPro" id="IPR036388">
    <property type="entry name" value="WH-like_DNA-bd_sf"/>
</dbReference>
<dbReference type="InterPro" id="IPR001845">
    <property type="entry name" value="HTH_ArsR_DNA-bd_dom"/>
</dbReference>
<dbReference type="SMART" id="SM00418">
    <property type="entry name" value="HTH_ARSR"/>
    <property type="match status" value="1"/>
</dbReference>
<accession>A0AAE4EZL1</accession>
<reference evidence="3 4" key="1">
    <citation type="submission" date="2022-06" db="EMBL/GenBank/DDBJ databases">
        <title>Haloarcula sp. a new haloarchaeum isolate from saline soil.</title>
        <authorList>
            <person name="Strakova D."/>
            <person name="Galisteo C."/>
            <person name="Sanchez-Porro C."/>
            <person name="Ventosa A."/>
        </authorList>
    </citation>
    <scope>NUCLEOTIDE SEQUENCE [LARGE SCALE GENOMIC DNA]</scope>
    <source>
        <strain evidence="3 4">S1AR25-5A</strain>
    </source>
</reference>
<dbReference type="RefSeq" id="WP_310896912.1">
    <property type="nucleotide sequence ID" value="NZ_JAMQOM010000005.1"/>
</dbReference>
<evidence type="ECO:0000259" key="2">
    <source>
        <dbReference type="SMART" id="SM00418"/>
    </source>
</evidence>
<dbReference type="CDD" id="cd00090">
    <property type="entry name" value="HTH_ARSR"/>
    <property type="match status" value="1"/>
</dbReference>
<sequence>MTADNGPVSSATTSDSHDGTYETDSGPTDELLALFGDDYTCKLLRTLRDGAMPARALAEATGMSRPTVYRRLDRLTDAGLVEERLQVASDGHHRKEFRLTVDSVAFEVTPDGIDDTVVAGQIVDD</sequence>
<dbReference type="Gene3D" id="1.10.10.10">
    <property type="entry name" value="Winged helix-like DNA-binding domain superfamily/Winged helix DNA-binding domain"/>
    <property type="match status" value="1"/>
</dbReference>
<dbReference type="InterPro" id="IPR036390">
    <property type="entry name" value="WH_DNA-bd_sf"/>
</dbReference>
<dbReference type="GO" id="GO:0003700">
    <property type="term" value="F:DNA-binding transcription factor activity"/>
    <property type="evidence" value="ECO:0007669"/>
    <property type="project" value="InterPro"/>
</dbReference>
<dbReference type="Proteomes" id="UP001253439">
    <property type="component" value="Unassembled WGS sequence"/>
</dbReference>
<dbReference type="AlphaFoldDB" id="A0AAE4EZL1"/>
<evidence type="ECO:0000256" key="1">
    <source>
        <dbReference type="SAM" id="MobiDB-lite"/>
    </source>
</evidence>
<dbReference type="SUPFAM" id="SSF46785">
    <property type="entry name" value="Winged helix' DNA-binding domain"/>
    <property type="match status" value="1"/>
</dbReference>
<dbReference type="PROSITE" id="PS00519">
    <property type="entry name" value="HTH_ASNC_1"/>
    <property type="match status" value="1"/>
</dbReference>
<organism evidence="3 4">
    <name type="scientific">Haloarcula terrestris</name>
    <dbReference type="NCBI Taxonomy" id="2950533"/>
    <lineage>
        <taxon>Archaea</taxon>
        <taxon>Methanobacteriati</taxon>
        <taxon>Methanobacteriota</taxon>
        <taxon>Stenosarchaea group</taxon>
        <taxon>Halobacteria</taxon>
        <taxon>Halobacteriales</taxon>
        <taxon>Haloarculaceae</taxon>
        <taxon>Haloarcula</taxon>
    </lineage>
</organism>
<gene>
    <name evidence="3" type="ORF">NDI54_13140</name>
</gene>
<feature type="region of interest" description="Disordered" evidence="1">
    <location>
        <begin position="1"/>
        <end position="27"/>
    </location>
</feature>
<evidence type="ECO:0000313" key="4">
    <source>
        <dbReference type="Proteomes" id="UP001253439"/>
    </source>
</evidence>
<evidence type="ECO:0000313" key="3">
    <source>
        <dbReference type="EMBL" id="MDS0222294.1"/>
    </source>
</evidence>
<keyword evidence="4" id="KW-1185">Reference proteome</keyword>
<dbReference type="EMBL" id="JAMQOM010000005">
    <property type="protein sequence ID" value="MDS0222294.1"/>
    <property type="molecule type" value="Genomic_DNA"/>
</dbReference>
<dbReference type="InterPro" id="IPR011991">
    <property type="entry name" value="ArsR-like_HTH"/>
</dbReference>